<keyword evidence="2" id="KW-1133">Transmembrane helix</keyword>
<dbReference type="PANTHER" id="PTHR37305:SF1">
    <property type="entry name" value="MEMBRANE PROTEIN"/>
    <property type="match status" value="1"/>
</dbReference>
<reference evidence="3 4" key="1">
    <citation type="submission" date="2020-02" db="EMBL/GenBank/DDBJ databases">
        <title>Sequencing the genomes of 1000 actinobacteria strains.</title>
        <authorList>
            <person name="Klenk H.-P."/>
        </authorList>
    </citation>
    <scope>NUCLEOTIDE SEQUENCE [LARGE SCALE GENOMIC DNA]</scope>
    <source>
        <strain evidence="3 4">DSM 27960</strain>
    </source>
</reference>
<organism evidence="3 4">
    <name type="scientific">Lysinibacter cavernae</name>
    <dbReference type="NCBI Taxonomy" id="1640652"/>
    <lineage>
        <taxon>Bacteria</taxon>
        <taxon>Bacillati</taxon>
        <taxon>Actinomycetota</taxon>
        <taxon>Actinomycetes</taxon>
        <taxon>Micrococcales</taxon>
        <taxon>Microbacteriaceae</taxon>
        <taxon>Lysinibacter</taxon>
    </lineage>
</organism>
<comment type="caution">
    <text evidence="3">The sequence shown here is derived from an EMBL/GenBank/DDBJ whole genome shotgun (WGS) entry which is preliminary data.</text>
</comment>
<keyword evidence="2" id="KW-0472">Membrane</keyword>
<feature type="transmembrane region" description="Helical" evidence="2">
    <location>
        <begin position="45"/>
        <end position="68"/>
    </location>
</feature>
<dbReference type="EMBL" id="JAAMOX010000002">
    <property type="protein sequence ID" value="NIH54311.1"/>
    <property type="molecule type" value="Genomic_DNA"/>
</dbReference>
<evidence type="ECO:0000313" key="3">
    <source>
        <dbReference type="EMBL" id="NIH54311.1"/>
    </source>
</evidence>
<feature type="transmembrane region" description="Helical" evidence="2">
    <location>
        <begin position="205"/>
        <end position="227"/>
    </location>
</feature>
<sequence length="287" mass="29854">MSTATVHHVPQPQAQQFAPAPKHNVSFGGTMKSEWIKISSLRSTWWSLGTIVVVALGLSVLMAFTMTIGSIGDVPPELGTALAVQVATFPLTLTSLVAAVLGVLMISGEYSTGMIRSTFTAVPKRTPAFIAKGAILFVILLVIGWVTTFGGFLFTAGIRDSVGIGASIGDEGVLVALLSGGLVLALVGLMAYGIGAIVRSAAGGIAISVAILMILPILVSILSQFGWAEGLADYLPANAGQVLYSMPANEFMGTGNAMEYWQALLVLLAWVAVAIIPAGILLKRRDV</sequence>
<evidence type="ECO:0000256" key="1">
    <source>
        <dbReference type="SAM" id="MobiDB-lite"/>
    </source>
</evidence>
<feature type="transmembrane region" description="Helical" evidence="2">
    <location>
        <begin position="129"/>
        <end position="154"/>
    </location>
</feature>
<feature type="transmembrane region" description="Helical" evidence="2">
    <location>
        <begin position="88"/>
        <end position="108"/>
    </location>
</feature>
<proteinExistence type="predicted"/>
<feature type="transmembrane region" description="Helical" evidence="2">
    <location>
        <begin position="174"/>
        <end position="198"/>
    </location>
</feature>
<feature type="transmembrane region" description="Helical" evidence="2">
    <location>
        <begin position="260"/>
        <end position="282"/>
    </location>
</feature>
<dbReference type="Proteomes" id="UP000541033">
    <property type="component" value="Unassembled WGS sequence"/>
</dbReference>
<evidence type="ECO:0000313" key="4">
    <source>
        <dbReference type="Proteomes" id="UP000541033"/>
    </source>
</evidence>
<dbReference type="AlphaFoldDB" id="A0A7X5R2F2"/>
<dbReference type="RefSeq" id="WP_167150701.1">
    <property type="nucleotide sequence ID" value="NZ_JAAMOX010000002.1"/>
</dbReference>
<keyword evidence="4" id="KW-1185">Reference proteome</keyword>
<keyword evidence="2" id="KW-0812">Transmembrane</keyword>
<accession>A0A7X5R2F2</accession>
<evidence type="ECO:0000256" key="2">
    <source>
        <dbReference type="SAM" id="Phobius"/>
    </source>
</evidence>
<gene>
    <name evidence="3" type="ORF">FHX76_002207</name>
</gene>
<feature type="compositionally biased region" description="Low complexity" evidence="1">
    <location>
        <begin position="10"/>
        <end position="21"/>
    </location>
</feature>
<name>A0A7X5R2F2_9MICO</name>
<protein>
    <submittedName>
        <fullName evidence="3">ABC-2 type transport system permease protein</fullName>
    </submittedName>
</protein>
<feature type="region of interest" description="Disordered" evidence="1">
    <location>
        <begin position="1"/>
        <end position="21"/>
    </location>
</feature>
<dbReference type="PANTHER" id="PTHR37305">
    <property type="entry name" value="INTEGRAL MEMBRANE PROTEIN-RELATED"/>
    <property type="match status" value="1"/>
</dbReference>